<protein>
    <submittedName>
        <fullName evidence="2">Flagellar hook-associated protein 3 FlgL</fullName>
    </submittedName>
</protein>
<dbReference type="SUPFAM" id="SSF64518">
    <property type="entry name" value="Phase 1 flagellin"/>
    <property type="match status" value="1"/>
</dbReference>
<accession>A0A1I4DBZ6</accession>
<dbReference type="Pfam" id="PF00700">
    <property type="entry name" value="Flagellin_C"/>
    <property type="match status" value="1"/>
</dbReference>
<keyword evidence="2" id="KW-0969">Cilium</keyword>
<keyword evidence="2" id="KW-0966">Cell projection</keyword>
<dbReference type="InterPro" id="IPR046358">
    <property type="entry name" value="Flagellin_C"/>
</dbReference>
<evidence type="ECO:0000313" key="3">
    <source>
        <dbReference type="Proteomes" id="UP000198851"/>
    </source>
</evidence>
<sequence>MTNVGFGNLARHVMMQTQMTSVKGNMDRLSLELASGLKSDVGQSVGGDFQMLNDINRQLTVLDSYDHSVLDARMFTDTLQITLDRVQTMSSDLSADLITTAANGTGSAAATASDAAMQDFDTLISSLNGRTGDKSLFAGAAVDGAATISADEMMTHLSAAVAGAATVSDVITAVDDWFMSPGGGFETVGYLGSSDYLSPFQLSESQSASAEIKADDEELRILMRDMATAAIANDPGLALSPEEKLELLDTAGQSLLSNQDALTHTRAGLGYAEERIEIAETQNASSRTALTMAHNDIVTVDSTEVAGQFQAAQYQLEMIYTVTARLNSMSLMDYMR</sequence>
<dbReference type="OrthoDB" id="7312911at2"/>
<organism evidence="2 3">
    <name type="scientific">Shimia haliotis</name>
    <dbReference type="NCBI Taxonomy" id="1280847"/>
    <lineage>
        <taxon>Bacteria</taxon>
        <taxon>Pseudomonadati</taxon>
        <taxon>Pseudomonadota</taxon>
        <taxon>Alphaproteobacteria</taxon>
        <taxon>Rhodobacterales</taxon>
        <taxon>Roseobacteraceae</taxon>
    </lineage>
</organism>
<gene>
    <name evidence="2" type="ORF">SAMN04488036_10388</name>
</gene>
<reference evidence="3" key="1">
    <citation type="submission" date="2016-10" db="EMBL/GenBank/DDBJ databases">
        <authorList>
            <person name="Varghese N."/>
            <person name="Submissions S."/>
        </authorList>
    </citation>
    <scope>NUCLEOTIDE SEQUENCE [LARGE SCALE GENOMIC DNA]</scope>
    <source>
        <strain evidence="3">DSM 28453</strain>
    </source>
</reference>
<keyword evidence="2" id="KW-0282">Flagellum</keyword>
<feature type="domain" description="Flagellin C-terminal" evidence="1">
    <location>
        <begin position="261"/>
        <end position="335"/>
    </location>
</feature>
<dbReference type="RefSeq" id="WP_093323004.1">
    <property type="nucleotide sequence ID" value="NZ_FOSZ01000003.1"/>
</dbReference>
<dbReference type="Gene3D" id="1.20.1330.10">
    <property type="entry name" value="f41 fragment of flagellin, N-terminal domain"/>
    <property type="match status" value="1"/>
</dbReference>
<dbReference type="EMBL" id="FOSZ01000003">
    <property type="protein sequence ID" value="SFK91334.1"/>
    <property type="molecule type" value="Genomic_DNA"/>
</dbReference>
<dbReference type="AlphaFoldDB" id="A0A1I4DBZ6"/>
<dbReference type="Proteomes" id="UP000198851">
    <property type="component" value="Unassembled WGS sequence"/>
</dbReference>
<evidence type="ECO:0000259" key="1">
    <source>
        <dbReference type="Pfam" id="PF00700"/>
    </source>
</evidence>
<proteinExistence type="predicted"/>
<keyword evidence="3" id="KW-1185">Reference proteome</keyword>
<evidence type="ECO:0000313" key="2">
    <source>
        <dbReference type="EMBL" id="SFK91334.1"/>
    </source>
</evidence>
<name>A0A1I4DBZ6_9RHOB</name>
<dbReference type="STRING" id="1280847.SAMN04488036_10388"/>